<name>A0A3P8FIW4_9TREM</name>
<dbReference type="EMBL" id="UZAL01039912">
    <property type="protein sequence ID" value="VDP76217.1"/>
    <property type="molecule type" value="Genomic_DNA"/>
</dbReference>
<proteinExistence type="predicted"/>
<accession>A0A3P8FIW4</accession>
<evidence type="ECO:0000256" key="1">
    <source>
        <dbReference type="ARBA" id="ARBA00022441"/>
    </source>
</evidence>
<reference evidence="2 3" key="1">
    <citation type="submission" date="2018-11" db="EMBL/GenBank/DDBJ databases">
        <authorList>
            <consortium name="Pathogen Informatics"/>
        </authorList>
    </citation>
    <scope>NUCLEOTIDE SEQUENCE [LARGE SCALE GENOMIC DNA]</scope>
    <source>
        <strain>Denwood</strain>
        <strain evidence="3">Zambia</strain>
    </source>
</reference>
<dbReference type="InterPro" id="IPR015915">
    <property type="entry name" value="Kelch-typ_b-propeller"/>
</dbReference>
<gene>
    <name evidence="2" type="ORF">SMTD_LOCUS18126</name>
</gene>
<keyword evidence="3" id="KW-1185">Reference proteome</keyword>
<protein>
    <submittedName>
        <fullName evidence="2">Uncharacterized protein</fullName>
    </submittedName>
</protein>
<sequence>MLLVGGYNGHETLDTTWIFDSVAWKWRSGPNLIFARSSCCTTLTSDQHYNLVFGGYNPSKFNTGFSDTIEMIF</sequence>
<keyword evidence="1" id="KW-0880">Kelch repeat</keyword>
<dbReference type="SUPFAM" id="SSF117281">
    <property type="entry name" value="Kelch motif"/>
    <property type="match status" value="1"/>
</dbReference>
<dbReference type="InterPro" id="IPR006652">
    <property type="entry name" value="Kelch_1"/>
</dbReference>
<organism evidence="2 3">
    <name type="scientific">Schistosoma mattheei</name>
    <dbReference type="NCBI Taxonomy" id="31246"/>
    <lineage>
        <taxon>Eukaryota</taxon>
        <taxon>Metazoa</taxon>
        <taxon>Spiralia</taxon>
        <taxon>Lophotrochozoa</taxon>
        <taxon>Platyhelminthes</taxon>
        <taxon>Trematoda</taxon>
        <taxon>Digenea</taxon>
        <taxon>Strigeidida</taxon>
        <taxon>Schistosomatoidea</taxon>
        <taxon>Schistosomatidae</taxon>
        <taxon>Schistosoma</taxon>
    </lineage>
</organism>
<dbReference type="Proteomes" id="UP000269396">
    <property type="component" value="Unassembled WGS sequence"/>
</dbReference>
<evidence type="ECO:0000313" key="2">
    <source>
        <dbReference type="EMBL" id="VDP76217.1"/>
    </source>
</evidence>
<dbReference type="Gene3D" id="2.120.10.80">
    <property type="entry name" value="Kelch-type beta propeller"/>
    <property type="match status" value="1"/>
</dbReference>
<dbReference type="AlphaFoldDB" id="A0A3P8FIW4"/>
<evidence type="ECO:0000313" key="3">
    <source>
        <dbReference type="Proteomes" id="UP000269396"/>
    </source>
</evidence>
<dbReference type="Pfam" id="PF01344">
    <property type="entry name" value="Kelch_1"/>
    <property type="match status" value="1"/>
</dbReference>